<dbReference type="InterPro" id="IPR011033">
    <property type="entry name" value="PRC_barrel-like_sf"/>
</dbReference>
<dbReference type="STRING" id="314232.SKA53_03859"/>
<gene>
    <name evidence="2" type="ORF">SKA53_03859</name>
</gene>
<dbReference type="Gene3D" id="2.30.30.240">
    <property type="entry name" value="PRC-barrel domain"/>
    <property type="match status" value="1"/>
</dbReference>
<feature type="domain" description="PRC-barrel" evidence="1">
    <location>
        <begin position="134"/>
        <end position="188"/>
    </location>
</feature>
<dbReference type="Proteomes" id="UP000004507">
    <property type="component" value="Unassembled WGS sequence"/>
</dbReference>
<evidence type="ECO:0000313" key="2">
    <source>
        <dbReference type="EMBL" id="EAQ05514.1"/>
    </source>
</evidence>
<keyword evidence="3" id="KW-1185">Reference proteome</keyword>
<dbReference type="Pfam" id="PF05239">
    <property type="entry name" value="PRC"/>
    <property type="match status" value="2"/>
</dbReference>
<dbReference type="InterPro" id="IPR027275">
    <property type="entry name" value="PRC-brl_dom"/>
</dbReference>
<evidence type="ECO:0000313" key="3">
    <source>
        <dbReference type="Proteomes" id="UP000004507"/>
    </source>
</evidence>
<feature type="domain" description="PRC-barrel" evidence="1">
    <location>
        <begin position="31"/>
        <end position="84"/>
    </location>
</feature>
<name>A3V8T3_9RHOB</name>
<organism evidence="2 3">
    <name type="scientific">Yoonia vestfoldensis SKA53</name>
    <dbReference type="NCBI Taxonomy" id="314232"/>
    <lineage>
        <taxon>Bacteria</taxon>
        <taxon>Pseudomonadati</taxon>
        <taxon>Pseudomonadota</taxon>
        <taxon>Alphaproteobacteria</taxon>
        <taxon>Rhodobacterales</taxon>
        <taxon>Paracoccaceae</taxon>
        <taxon>Yoonia</taxon>
    </lineage>
</organism>
<sequence>MAQENVQVITDWSYDSLYADGWSVEDMFDTTQIIGASGEDIGDVENVIFSNDGKVLGIIAQVGGFWDIGDTHVHVPWDEVDIGETIQQAQVPVTEENVDNYDVFGDYGDSEQVITQADTATTGVVDDDLVAGPGIFKATDLIGRYAYLSDGVRYGYVSDIIVENGVISAIVADTAAYGRQGYYAYPYSYRGTTPMANNSRYDVPYSGTEIDTIENFDYEQLQSRGME</sequence>
<evidence type="ECO:0000259" key="1">
    <source>
        <dbReference type="Pfam" id="PF05239"/>
    </source>
</evidence>
<protein>
    <recommendedName>
        <fullName evidence="1">PRC-barrel domain-containing protein</fullName>
    </recommendedName>
</protein>
<dbReference type="AlphaFoldDB" id="A3V8T3"/>
<accession>A3V8T3</accession>
<comment type="caution">
    <text evidence="2">The sequence shown here is derived from an EMBL/GenBank/DDBJ whole genome shotgun (WGS) entry which is preliminary data.</text>
</comment>
<dbReference type="SUPFAM" id="SSF50346">
    <property type="entry name" value="PRC-barrel domain"/>
    <property type="match status" value="1"/>
</dbReference>
<dbReference type="eggNOG" id="COG3861">
    <property type="taxonomic scope" value="Bacteria"/>
</dbReference>
<proteinExistence type="predicted"/>
<dbReference type="HOGENOM" id="CLU_1110748_0_0_5"/>
<reference evidence="2 3" key="1">
    <citation type="submission" date="2006-01" db="EMBL/GenBank/DDBJ databases">
        <authorList>
            <person name="Hagstrom A."/>
            <person name="Ferriera S."/>
            <person name="Johnson J."/>
            <person name="Kravitz S."/>
            <person name="Halpern A."/>
            <person name="Remington K."/>
            <person name="Beeson K."/>
            <person name="Tran B."/>
            <person name="Rogers Y.-H."/>
            <person name="Friedman R."/>
            <person name="Venter J.C."/>
        </authorList>
    </citation>
    <scope>NUCLEOTIDE SEQUENCE [LARGE SCALE GENOMIC DNA]</scope>
    <source>
        <strain evidence="2 3">SKA53</strain>
    </source>
</reference>
<dbReference type="EMBL" id="AAMS01000009">
    <property type="protein sequence ID" value="EAQ05514.1"/>
    <property type="molecule type" value="Genomic_DNA"/>
</dbReference>